<organism evidence="2 3">
    <name type="scientific">Hymenobacter koreensis</name>
    <dbReference type="NCBI Taxonomy" id="1084523"/>
    <lineage>
        <taxon>Bacteria</taxon>
        <taxon>Pseudomonadati</taxon>
        <taxon>Bacteroidota</taxon>
        <taxon>Cytophagia</taxon>
        <taxon>Cytophagales</taxon>
        <taxon>Hymenobacteraceae</taxon>
        <taxon>Hymenobacter</taxon>
    </lineage>
</organism>
<keyword evidence="3" id="KW-1185">Reference proteome</keyword>
<evidence type="ECO:0008006" key="4">
    <source>
        <dbReference type="Google" id="ProtNLM"/>
    </source>
</evidence>
<evidence type="ECO:0000313" key="2">
    <source>
        <dbReference type="EMBL" id="GAA4371754.1"/>
    </source>
</evidence>
<comment type="caution">
    <text evidence="2">The sequence shown here is derived from an EMBL/GenBank/DDBJ whole genome shotgun (WGS) entry which is preliminary data.</text>
</comment>
<dbReference type="EMBL" id="BAABHA010000001">
    <property type="protein sequence ID" value="GAA4371754.1"/>
    <property type="molecule type" value="Genomic_DNA"/>
</dbReference>
<proteinExistence type="predicted"/>
<accession>A0ABP8IT77</accession>
<dbReference type="PROSITE" id="PS51257">
    <property type="entry name" value="PROKAR_LIPOPROTEIN"/>
    <property type="match status" value="1"/>
</dbReference>
<reference evidence="3" key="1">
    <citation type="journal article" date="2019" name="Int. J. Syst. Evol. Microbiol.">
        <title>The Global Catalogue of Microorganisms (GCM) 10K type strain sequencing project: providing services to taxonomists for standard genome sequencing and annotation.</title>
        <authorList>
            <consortium name="The Broad Institute Genomics Platform"/>
            <consortium name="The Broad Institute Genome Sequencing Center for Infectious Disease"/>
            <person name="Wu L."/>
            <person name="Ma J."/>
        </authorList>
    </citation>
    <scope>NUCLEOTIDE SEQUENCE [LARGE SCALE GENOMIC DNA]</scope>
    <source>
        <strain evidence="3">JCM 17924</strain>
    </source>
</reference>
<evidence type="ECO:0000256" key="1">
    <source>
        <dbReference type="SAM" id="SignalP"/>
    </source>
</evidence>
<sequence>MPRFSTAILFALCATAALSSCNDDDNPTVQCVEATVVGRHCAAPSGTYGYVLNLSQPNGNTAGWVDSVGNQYSFAVTALNLPAALRVPGRKVYLTAHEATAAERDALGPRTAQCTAPPPLITLEIIQAEPCK</sequence>
<name>A0ABP8IT77_9BACT</name>
<evidence type="ECO:0000313" key="3">
    <source>
        <dbReference type="Proteomes" id="UP001500454"/>
    </source>
</evidence>
<dbReference type="Proteomes" id="UP001500454">
    <property type="component" value="Unassembled WGS sequence"/>
</dbReference>
<feature type="chain" id="PRO_5045432181" description="DUF4377 domain-containing protein" evidence="1">
    <location>
        <begin position="20"/>
        <end position="132"/>
    </location>
</feature>
<dbReference type="RefSeq" id="WP_345220305.1">
    <property type="nucleotide sequence ID" value="NZ_BAABHA010000001.1"/>
</dbReference>
<feature type="signal peptide" evidence="1">
    <location>
        <begin position="1"/>
        <end position="19"/>
    </location>
</feature>
<keyword evidence="1" id="KW-0732">Signal</keyword>
<protein>
    <recommendedName>
        <fullName evidence="4">DUF4377 domain-containing protein</fullName>
    </recommendedName>
</protein>
<gene>
    <name evidence="2" type="ORF">GCM10023186_00540</name>
</gene>